<feature type="signal peptide" evidence="2">
    <location>
        <begin position="1"/>
        <end position="22"/>
    </location>
</feature>
<evidence type="ECO:0000313" key="3">
    <source>
        <dbReference type="EMBL" id="KAF6742937.1"/>
    </source>
</evidence>
<dbReference type="Proteomes" id="UP000521943">
    <property type="component" value="Unassembled WGS sequence"/>
</dbReference>
<feature type="chain" id="PRO_5034062076" evidence="2">
    <location>
        <begin position="23"/>
        <end position="220"/>
    </location>
</feature>
<feature type="region of interest" description="Disordered" evidence="1">
    <location>
        <begin position="134"/>
        <end position="189"/>
    </location>
</feature>
<accession>A0A8H6LW50</accession>
<evidence type="ECO:0000256" key="2">
    <source>
        <dbReference type="SAM" id="SignalP"/>
    </source>
</evidence>
<reference evidence="3 4" key="1">
    <citation type="submission" date="2020-07" db="EMBL/GenBank/DDBJ databases">
        <title>Comparative genomics of pyrophilous fungi reveals a link between fire events and developmental genes.</title>
        <authorList>
            <consortium name="DOE Joint Genome Institute"/>
            <person name="Steindorff A.S."/>
            <person name="Carver A."/>
            <person name="Calhoun S."/>
            <person name="Stillman K."/>
            <person name="Liu H."/>
            <person name="Lipzen A."/>
            <person name="Pangilinan J."/>
            <person name="Labutti K."/>
            <person name="Bruns T.D."/>
            <person name="Grigoriev I.V."/>
        </authorList>
    </citation>
    <scope>NUCLEOTIDE SEQUENCE [LARGE SCALE GENOMIC DNA]</scope>
    <source>
        <strain evidence="3 4">CBS 144469</strain>
    </source>
</reference>
<keyword evidence="2" id="KW-0732">Signal</keyword>
<gene>
    <name evidence="3" type="ORF">DFP72DRAFT_935937</name>
</gene>
<organism evidence="3 4">
    <name type="scientific">Ephemerocybe angulata</name>
    <dbReference type="NCBI Taxonomy" id="980116"/>
    <lineage>
        <taxon>Eukaryota</taxon>
        <taxon>Fungi</taxon>
        <taxon>Dikarya</taxon>
        <taxon>Basidiomycota</taxon>
        <taxon>Agaricomycotina</taxon>
        <taxon>Agaricomycetes</taxon>
        <taxon>Agaricomycetidae</taxon>
        <taxon>Agaricales</taxon>
        <taxon>Agaricineae</taxon>
        <taxon>Psathyrellaceae</taxon>
        <taxon>Ephemerocybe</taxon>
    </lineage>
</organism>
<dbReference type="OrthoDB" id="3056601at2759"/>
<keyword evidence="4" id="KW-1185">Reference proteome</keyword>
<evidence type="ECO:0000313" key="4">
    <source>
        <dbReference type="Proteomes" id="UP000521943"/>
    </source>
</evidence>
<dbReference type="EMBL" id="JACGCI010000162">
    <property type="protein sequence ID" value="KAF6742937.1"/>
    <property type="molecule type" value="Genomic_DNA"/>
</dbReference>
<name>A0A8H6LW50_9AGAR</name>
<proteinExistence type="predicted"/>
<comment type="caution">
    <text evidence="3">The sequence shown here is derived from an EMBL/GenBank/DDBJ whole genome shotgun (WGS) entry which is preliminary data.</text>
</comment>
<evidence type="ECO:0000256" key="1">
    <source>
        <dbReference type="SAM" id="MobiDB-lite"/>
    </source>
</evidence>
<dbReference type="AlphaFoldDB" id="A0A8H6LW50"/>
<protein>
    <submittedName>
        <fullName evidence="3">Uncharacterized protein</fullName>
    </submittedName>
</protein>
<feature type="compositionally biased region" description="Low complexity" evidence="1">
    <location>
        <begin position="134"/>
        <end position="186"/>
    </location>
</feature>
<sequence>MVNLKHAAVIGLFATLSVYARASILETPVTLSKRGSCDEPCGIVATVDGQCKATANYEKCVCTADNLGTVDYCFACLIQDVQLNEAANSVLTGDSTTSGISETTIANLKTQAEQTHQDFLDSCKDAGISLSGGTASGGSTSTGATTSGGTTGSKSGTSSGGASSSGASSSGAASSGTASSAGSSSTDLPGLVGGKNGALSNARMAGGAFFVATGALVALL</sequence>